<evidence type="ECO:0000256" key="8">
    <source>
        <dbReference type="ARBA" id="ARBA00023136"/>
    </source>
</evidence>
<evidence type="ECO:0000313" key="12">
    <source>
        <dbReference type="Proteomes" id="UP000236928"/>
    </source>
</evidence>
<evidence type="ECO:0000256" key="7">
    <source>
        <dbReference type="ARBA" id="ARBA00023054"/>
    </source>
</evidence>
<dbReference type="AlphaFoldDB" id="A0A2P4Z097"/>
<name>A0A2P4Z097_9CRYT</name>
<dbReference type="GO" id="GO:0006890">
    <property type="term" value="P:retrograde vesicle-mediated transport, Golgi to endoplasmic reticulum"/>
    <property type="evidence" value="ECO:0007669"/>
    <property type="project" value="TreeGrafter"/>
</dbReference>
<comment type="caution">
    <text evidence="11">The sequence shown here is derived from an EMBL/GenBank/DDBJ whole genome shotgun (WGS) entry which is preliminary data.</text>
</comment>
<dbReference type="EMBL" id="JIBK01000015">
    <property type="protein sequence ID" value="POM83515.1"/>
    <property type="molecule type" value="Genomic_DNA"/>
</dbReference>
<reference evidence="11 12" key="1">
    <citation type="submission" date="2014-04" db="EMBL/GenBank/DDBJ databases">
        <title>Comparative Genomics of Cryptosporidium Species.</title>
        <authorList>
            <person name="Silva J.C."/>
            <person name="Su Q."/>
            <person name="Chalmers R."/>
            <person name="Chibucos M.C."/>
            <person name="Elwin K."/>
            <person name="Godinez A."/>
            <person name="Guo F."/>
            <person name="Huynh K."/>
            <person name="Orvis J."/>
            <person name="Ott S."/>
            <person name="Sadzewicz L."/>
            <person name="Sengamalay N."/>
            <person name="Shetty A."/>
            <person name="Sun M."/>
            <person name="Tallon L."/>
            <person name="Xiao L."/>
            <person name="Zhang H."/>
            <person name="Fraser C.M."/>
            <person name="Zhu G."/>
            <person name="Kissinger J."/>
            <person name="Widmer G."/>
        </authorList>
    </citation>
    <scope>NUCLEOTIDE SEQUENCE [LARGE SCALE GENOMIC DNA]</scope>
    <source>
        <strain evidence="11 12">UKMEL1</strain>
    </source>
</reference>
<keyword evidence="6 10" id="KW-1133">Transmembrane helix</keyword>
<keyword evidence="8 10" id="KW-0472">Membrane</keyword>
<evidence type="ECO:0000313" key="11">
    <source>
        <dbReference type="EMBL" id="POM83515.1"/>
    </source>
</evidence>
<feature type="transmembrane region" description="Helical" evidence="10">
    <location>
        <begin position="269"/>
        <end position="290"/>
    </location>
</feature>
<evidence type="ECO:0000256" key="4">
    <source>
        <dbReference type="ARBA" id="ARBA00022692"/>
    </source>
</evidence>
<keyword evidence="5" id="KW-0653">Protein transport</keyword>
<sequence>MFDRTQEFRRLSGVNPLEFETIEINISQFMKDVNEICSDIIVLKKELDEGDIMELDSIISKKSDLNEEKKCSSLSEKVQFCQNKMLKLEEELNTQEDENRYPYRRMIISNIYTLLGELASQAQSRMAKRLEAQYIKSQKFKTREKKVNLSSESAGKDYSDLDQKNYKSYDGSLDHYQDLDPVMDELTPEMEKAAQELLNHFTSDLDALRESQNQLHEISSLMSFFSSKIQEQSEICSTILADANDAVDYLDESKIYLEKMEEAYGAKGYQFYLMCFNIIAALILLIFDFYKSKSYP</sequence>
<proteinExistence type="inferred from homology"/>
<dbReference type="Gene3D" id="1.20.5.110">
    <property type="match status" value="1"/>
</dbReference>
<comment type="subcellular location">
    <subcellularLocation>
        <location evidence="1">Membrane</location>
        <topology evidence="1">Single-pass type IV membrane protein</topology>
    </subcellularLocation>
</comment>
<dbReference type="GO" id="GO:0031201">
    <property type="term" value="C:SNARE complex"/>
    <property type="evidence" value="ECO:0007669"/>
    <property type="project" value="TreeGrafter"/>
</dbReference>
<dbReference type="PANTHER" id="PTHR15959">
    <property type="entry name" value="SYNTAXIN-18"/>
    <property type="match status" value="1"/>
</dbReference>
<keyword evidence="4 10" id="KW-0812">Transmembrane</keyword>
<keyword evidence="3" id="KW-0813">Transport</keyword>
<evidence type="ECO:0000256" key="1">
    <source>
        <dbReference type="ARBA" id="ARBA00004211"/>
    </source>
</evidence>
<dbReference type="VEuPathDB" id="CryptoDB:CmeUKMEL1_07780"/>
<dbReference type="Proteomes" id="UP000236928">
    <property type="component" value="Unassembled WGS sequence"/>
</dbReference>
<comment type="similarity">
    <text evidence="2">Belongs to the syntaxin family.</text>
</comment>
<evidence type="ECO:0000256" key="6">
    <source>
        <dbReference type="ARBA" id="ARBA00022989"/>
    </source>
</evidence>
<evidence type="ECO:0000256" key="5">
    <source>
        <dbReference type="ARBA" id="ARBA00022927"/>
    </source>
</evidence>
<protein>
    <submittedName>
        <fullName evidence="11">Putative integral membrane protein</fullName>
    </submittedName>
</protein>
<evidence type="ECO:0000256" key="10">
    <source>
        <dbReference type="SAM" id="Phobius"/>
    </source>
</evidence>
<accession>A0A2P4Z097</accession>
<gene>
    <name evidence="11" type="ORF">CmeUKMEL1_07780</name>
</gene>
<feature type="coiled-coil region" evidence="9">
    <location>
        <begin position="71"/>
        <end position="98"/>
    </location>
</feature>
<evidence type="ECO:0000256" key="3">
    <source>
        <dbReference type="ARBA" id="ARBA00022448"/>
    </source>
</evidence>
<keyword evidence="7 9" id="KW-0175">Coiled coil</keyword>
<dbReference type="OrthoDB" id="342981at2759"/>
<evidence type="ECO:0000256" key="2">
    <source>
        <dbReference type="ARBA" id="ARBA00009063"/>
    </source>
</evidence>
<dbReference type="PANTHER" id="PTHR15959:SF0">
    <property type="entry name" value="SYNTAXIN-18"/>
    <property type="match status" value="1"/>
</dbReference>
<dbReference type="GO" id="GO:0005783">
    <property type="term" value="C:endoplasmic reticulum"/>
    <property type="evidence" value="ECO:0007669"/>
    <property type="project" value="TreeGrafter"/>
</dbReference>
<keyword evidence="12" id="KW-1185">Reference proteome</keyword>
<organism evidence="11 12">
    <name type="scientific">Cryptosporidium meleagridis</name>
    <dbReference type="NCBI Taxonomy" id="93969"/>
    <lineage>
        <taxon>Eukaryota</taxon>
        <taxon>Sar</taxon>
        <taxon>Alveolata</taxon>
        <taxon>Apicomplexa</taxon>
        <taxon>Conoidasida</taxon>
        <taxon>Coccidia</taxon>
        <taxon>Eucoccidiorida</taxon>
        <taxon>Eimeriorina</taxon>
        <taxon>Cryptosporidiidae</taxon>
        <taxon>Cryptosporidium</taxon>
    </lineage>
</organism>
<evidence type="ECO:0000256" key="9">
    <source>
        <dbReference type="SAM" id="Coils"/>
    </source>
</evidence>
<dbReference type="GO" id="GO:0015031">
    <property type="term" value="P:protein transport"/>
    <property type="evidence" value="ECO:0007669"/>
    <property type="project" value="UniProtKB-KW"/>
</dbReference>